<protein>
    <submittedName>
        <fullName evidence="2">Uncharacterized protein</fullName>
    </submittedName>
</protein>
<evidence type="ECO:0000256" key="1">
    <source>
        <dbReference type="SAM" id="MobiDB-lite"/>
    </source>
</evidence>
<gene>
    <name evidence="2" type="ORF">OVA965_LOCUS23905</name>
    <name evidence="3" type="ORF">TMI583_LOCUS24625</name>
</gene>
<reference evidence="2" key="1">
    <citation type="submission" date="2021-02" db="EMBL/GenBank/DDBJ databases">
        <authorList>
            <person name="Nowell W R."/>
        </authorList>
    </citation>
    <scope>NUCLEOTIDE SEQUENCE</scope>
</reference>
<proteinExistence type="predicted"/>
<accession>A0A8S2EDZ4</accession>
<evidence type="ECO:0000313" key="4">
    <source>
        <dbReference type="Proteomes" id="UP000677228"/>
    </source>
</evidence>
<dbReference type="Proteomes" id="UP000677228">
    <property type="component" value="Unassembled WGS sequence"/>
</dbReference>
<feature type="region of interest" description="Disordered" evidence="1">
    <location>
        <begin position="1"/>
        <end position="26"/>
    </location>
</feature>
<sequence length="26" mass="2527">NVASSGDTASATSTAVVEENSAQDKS</sequence>
<dbReference type="EMBL" id="CAJOBA010035709">
    <property type="protein sequence ID" value="CAF4009376.1"/>
    <property type="molecule type" value="Genomic_DNA"/>
</dbReference>
<name>A0A8S2EDZ4_9BILA</name>
<dbReference type="AlphaFoldDB" id="A0A8S2EDZ4"/>
<dbReference type="Proteomes" id="UP000682733">
    <property type="component" value="Unassembled WGS sequence"/>
</dbReference>
<evidence type="ECO:0000313" key="2">
    <source>
        <dbReference type="EMBL" id="CAF1199242.1"/>
    </source>
</evidence>
<dbReference type="EMBL" id="CAJNOK010014177">
    <property type="protein sequence ID" value="CAF1199242.1"/>
    <property type="molecule type" value="Genomic_DNA"/>
</dbReference>
<evidence type="ECO:0000313" key="3">
    <source>
        <dbReference type="EMBL" id="CAF4009376.1"/>
    </source>
</evidence>
<feature type="non-terminal residue" evidence="2">
    <location>
        <position position="1"/>
    </location>
</feature>
<feature type="compositionally biased region" description="Low complexity" evidence="1">
    <location>
        <begin position="1"/>
        <end position="17"/>
    </location>
</feature>
<organism evidence="2 4">
    <name type="scientific">Didymodactylos carnosus</name>
    <dbReference type="NCBI Taxonomy" id="1234261"/>
    <lineage>
        <taxon>Eukaryota</taxon>
        <taxon>Metazoa</taxon>
        <taxon>Spiralia</taxon>
        <taxon>Gnathifera</taxon>
        <taxon>Rotifera</taxon>
        <taxon>Eurotatoria</taxon>
        <taxon>Bdelloidea</taxon>
        <taxon>Philodinida</taxon>
        <taxon>Philodinidae</taxon>
        <taxon>Didymodactylos</taxon>
    </lineage>
</organism>
<comment type="caution">
    <text evidence="2">The sequence shown here is derived from an EMBL/GenBank/DDBJ whole genome shotgun (WGS) entry which is preliminary data.</text>
</comment>